<gene>
    <name evidence="6" type="ORF">Tsubulata_036990</name>
</gene>
<proteinExistence type="inferred from homology"/>
<dbReference type="Proteomes" id="UP001141552">
    <property type="component" value="Unassembled WGS sequence"/>
</dbReference>
<keyword evidence="5" id="KW-0472">Membrane</keyword>
<evidence type="ECO:0000313" key="7">
    <source>
        <dbReference type="Proteomes" id="UP001141552"/>
    </source>
</evidence>
<feature type="transmembrane region" description="Helical" evidence="5">
    <location>
        <begin position="32"/>
        <end position="65"/>
    </location>
</feature>
<evidence type="ECO:0000256" key="1">
    <source>
        <dbReference type="ARBA" id="ARBA00005436"/>
    </source>
</evidence>
<keyword evidence="5" id="KW-1133">Transmembrane helix</keyword>
<dbReference type="GO" id="GO:0030295">
    <property type="term" value="F:protein kinase activator activity"/>
    <property type="evidence" value="ECO:0007669"/>
    <property type="project" value="TreeGrafter"/>
</dbReference>
<dbReference type="Gene3D" id="1.10.10.1410">
    <property type="match status" value="1"/>
</dbReference>
<dbReference type="OrthoDB" id="2194681at2759"/>
<dbReference type="PANTHER" id="PTHR45696">
    <property type="entry name" value="60S ACIDIC RIBOSOMAL PROTEIN P1"/>
    <property type="match status" value="1"/>
</dbReference>
<keyword evidence="5" id="KW-0812">Transmembrane</keyword>
<dbReference type="AlphaFoldDB" id="A0A9Q0JDE9"/>
<dbReference type="Pfam" id="PF00428">
    <property type="entry name" value="Ribosomal_60s"/>
    <property type="match status" value="1"/>
</dbReference>
<organism evidence="6 7">
    <name type="scientific">Turnera subulata</name>
    <dbReference type="NCBI Taxonomy" id="218843"/>
    <lineage>
        <taxon>Eukaryota</taxon>
        <taxon>Viridiplantae</taxon>
        <taxon>Streptophyta</taxon>
        <taxon>Embryophyta</taxon>
        <taxon>Tracheophyta</taxon>
        <taxon>Spermatophyta</taxon>
        <taxon>Magnoliopsida</taxon>
        <taxon>eudicotyledons</taxon>
        <taxon>Gunneridae</taxon>
        <taxon>Pentapetalae</taxon>
        <taxon>rosids</taxon>
        <taxon>fabids</taxon>
        <taxon>Malpighiales</taxon>
        <taxon>Passifloraceae</taxon>
        <taxon>Turnera</taxon>
    </lineage>
</organism>
<comment type="subunit">
    <text evidence="2">P1 and P2 exist as dimers at the large ribosomal subunit.</text>
</comment>
<name>A0A9Q0JDE9_9ROSI</name>
<sequence length="87" mass="9216">MPHPESHAVVYVKVAKSYWPSLFAKLTEKRNVSYLIIDVGAVAGGATIIAVIALAGGATAAAAPIAEEKMEKPKEESDDNIGFNLFD</sequence>
<evidence type="ECO:0000313" key="6">
    <source>
        <dbReference type="EMBL" id="KAJ4837122.1"/>
    </source>
</evidence>
<dbReference type="PANTHER" id="PTHR45696:SF10">
    <property type="entry name" value="LARGE RIBOSOMAL SUBUNIT PROTEIN P1"/>
    <property type="match status" value="1"/>
</dbReference>
<protein>
    <recommendedName>
        <fullName evidence="8">60S acidic ribosomal protein P1-like</fullName>
    </recommendedName>
</protein>
<dbReference type="GO" id="GO:0003735">
    <property type="term" value="F:structural constituent of ribosome"/>
    <property type="evidence" value="ECO:0007669"/>
    <property type="project" value="TreeGrafter"/>
</dbReference>
<reference evidence="6" key="1">
    <citation type="submission" date="2022-02" db="EMBL/GenBank/DDBJ databases">
        <authorList>
            <person name="Henning P.M."/>
            <person name="McCubbin A.G."/>
            <person name="Shore J.S."/>
        </authorList>
    </citation>
    <scope>NUCLEOTIDE SEQUENCE</scope>
    <source>
        <strain evidence="6">F60SS</strain>
        <tissue evidence="6">Leaves</tissue>
    </source>
</reference>
<evidence type="ECO:0008006" key="8">
    <source>
        <dbReference type="Google" id="ProtNLM"/>
    </source>
</evidence>
<reference evidence="6" key="2">
    <citation type="journal article" date="2023" name="Plants (Basel)">
        <title>Annotation of the Turnera subulata (Passifloraceae) Draft Genome Reveals the S-Locus Evolved after the Divergence of Turneroideae from Passifloroideae in a Stepwise Manner.</title>
        <authorList>
            <person name="Henning P.M."/>
            <person name="Roalson E.H."/>
            <person name="Mir W."/>
            <person name="McCubbin A.G."/>
            <person name="Shore J.S."/>
        </authorList>
    </citation>
    <scope>NUCLEOTIDE SEQUENCE</scope>
    <source>
        <strain evidence="6">F60SS</strain>
    </source>
</reference>
<evidence type="ECO:0000256" key="5">
    <source>
        <dbReference type="SAM" id="Phobius"/>
    </source>
</evidence>
<comment type="similarity">
    <text evidence="1">Belongs to the eukaryotic ribosomal protein P1/P2 family.</text>
</comment>
<keyword evidence="7" id="KW-1185">Reference proteome</keyword>
<dbReference type="EMBL" id="JAKUCV010003930">
    <property type="protein sequence ID" value="KAJ4837122.1"/>
    <property type="molecule type" value="Genomic_DNA"/>
</dbReference>
<dbReference type="GO" id="GO:0022625">
    <property type="term" value="C:cytosolic large ribosomal subunit"/>
    <property type="evidence" value="ECO:0007669"/>
    <property type="project" value="TreeGrafter"/>
</dbReference>
<dbReference type="GO" id="GO:0043021">
    <property type="term" value="F:ribonucleoprotein complex binding"/>
    <property type="evidence" value="ECO:0007669"/>
    <property type="project" value="TreeGrafter"/>
</dbReference>
<evidence type="ECO:0000256" key="4">
    <source>
        <dbReference type="ARBA" id="ARBA00023274"/>
    </source>
</evidence>
<evidence type="ECO:0000256" key="3">
    <source>
        <dbReference type="ARBA" id="ARBA00022980"/>
    </source>
</evidence>
<comment type="caution">
    <text evidence="6">The sequence shown here is derived from an EMBL/GenBank/DDBJ whole genome shotgun (WGS) entry which is preliminary data.</text>
</comment>
<keyword evidence="3" id="KW-0689">Ribosomal protein</keyword>
<dbReference type="InterPro" id="IPR038716">
    <property type="entry name" value="P1/P2_N_sf"/>
</dbReference>
<accession>A0A9Q0JDE9</accession>
<dbReference type="GO" id="GO:0002181">
    <property type="term" value="P:cytoplasmic translation"/>
    <property type="evidence" value="ECO:0007669"/>
    <property type="project" value="TreeGrafter"/>
</dbReference>
<evidence type="ECO:0000256" key="2">
    <source>
        <dbReference type="ARBA" id="ARBA00011266"/>
    </source>
</evidence>
<keyword evidence="4" id="KW-0687">Ribonucleoprotein</keyword>